<keyword evidence="3" id="KW-0479">Metal-binding</keyword>
<dbReference type="AlphaFoldDB" id="A0A0F7PA77"/>
<organism evidence="8 9">
    <name type="scientific">Halanaeroarchaeum sulfurireducens</name>
    <dbReference type="NCBI Taxonomy" id="1604004"/>
    <lineage>
        <taxon>Archaea</taxon>
        <taxon>Methanobacteriati</taxon>
        <taxon>Methanobacteriota</taxon>
        <taxon>Stenosarchaea group</taxon>
        <taxon>Halobacteria</taxon>
        <taxon>Halobacteriales</taxon>
        <taxon>Halobacteriaceae</taxon>
        <taxon>Halanaeroarchaeum</taxon>
    </lineage>
</organism>
<evidence type="ECO:0000256" key="6">
    <source>
        <dbReference type="ARBA" id="ARBA00023211"/>
    </source>
</evidence>
<evidence type="ECO:0000313" key="9">
    <source>
        <dbReference type="Proteomes" id="UP000069906"/>
    </source>
</evidence>
<proteinExistence type="predicted"/>
<dbReference type="OrthoDB" id="51434at2157"/>
<comment type="cofactor">
    <cofactor evidence="2">
        <name>Mg(2+)</name>
        <dbReference type="ChEBI" id="CHEBI:18420"/>
    </cofactor>
</comment>
<comment type="cofactor">
    <cofactor evidence="1">
        <name>Mn(2+)</name>
        <dbReference type="ChEBI" id="CHEBI:29035"/>
    </cofactor>
</comment>
<reference evidence="8 9" key="1">
    <citation type="journal article" date="2015" name="ISME J.">
        <title>Elemental sulfur and acetate can support life of a novel strictly anaerobic haloarchaeon.</title>
        <authorList>
            <person name="Sorokin D.Y."/>
            <person name="Kublanov I.V."/>
            <person name="Gavrilov S.N."/>
            <person name="Rojo D."/>
            <person name="Roman P."/>
            <person name="Golyshin P.N."/>
            <person name="Slepak V.Z."/>
            <person name="Smedile F."/>
            <person name="Ferrer M."/>
            <person name="Messina E."/>
            <person name="La Cono V."/>
            <person name="Yakimov M.M."/>
        </authorList>
    </citation>
    <scope>NUCLEOTIDE SEQUENCE [LARGE SCALE GENOMIC DNA]</scope>
    <source>
        <strain evidence="8 9">HSR2</strain>
    </source>
</reference>
<dbReference type="CDD" id="cd03426">
    <property type="entry name" value="NUDIX_CoAse_Nudt7"/>
    <property type="match status" value="1"/>
</dbReference>
<dbReference type="PATRIC" id="fig|1604004.4.peg.632"/>
<evidence type="ECO:0000256" key="1">
    <source>
        <dbReference type="ARBA" id="ARBA00001936"/>
    </source>
</evidence>
<gene>
    <name evidence="8" type="ORF">HLASF_0604</name>
</gene>
<dbReference type="EMBL" id="CP008874">
    <property type="protein sequence ID" value="AKH97100.1"/>
    <property type="molecule type" value="Genomic_DNA"/>
</dbReference>
<evidence type="ECO:0000256" key="4">
    <source>
        <dbReference type="ARBA" id="ARBA00022801"/>
    </source>
</evidence>
<dbReference type="KEGG" id="hsu:HLASF_0604"/>
<sequence>MDLGQVAEHEPRTIDDEDRRDAAVIVPVIRREDGLHLLFIKRSDHLGEHPGQMGFPGGGREPRDDDLRQTAVREAWEEVGLRPAETEFVGQLDDITTTSGYAVSPFVATVADRRYYPDEREVSEVVVLSVDALTDQENYSAERREHPRYGEVLVHFFSVDGYTVWGATGRMLVQFLELVRGWTPPSGVGHVVDPEADFRADGAGCRRYT</sequence>
<name>A0A0F7PA77_9EURY</name>
<evidence type="ECO:0000313" key="8">
    <source>
        <dbReference type="EMBL" id="AKH97100.1"/>
    </source>
</evidence>
<evidence type="ECO:0000256" key="3">
    <source>
        <dbReference type="ARBA" id="ARBA00022723"/>
    </source>
</evidence>
<dbReference type="GeneID" id="25158796"/>
<accession>A0A0F7PA77</accession>
<keyword evidence="4" id="KW-0378">Hydrolase</keyword>
<dbReference type="RefSeq" id="WP_050047900.1">
    <property type="nucleotide sequence ID" value="NZ_CP008874.1"/>
</dbReference>
<dbReference type="InterPro" id="IPR045121">
    <property type="entry name" value="CoAse"/>
</dbReference>
<feature type="domain" description="Nudix hydrolase" evidence="7">
    <location>
        <begin position="18"/>
        <end position="151"/>
    </location>
</feature>
<dbReference type="Gene3D" id="3.90.79.10">
    <property type="entry name" value="Nucleoside Triphosphate Pyrophosphohydrolase"/>
    <property type="match status" value="1"/>
</dbReference>
<evidence type="ECO:0000256" key="2">
    <source>
        <dbReference type="ARBA" id="ARBA00001946"/>
    </source>
</evidence>
<keyword evidence="9" id="KW-1185">Reference proteome</keyword>
<dbReference type="InterPro" id="IPR000086">
    <property type="entry name" value="NUDIX_hydrolase_dom"/>
</dbReference>
<evidence type="ECO:0000259" key="7">
    <source>
        <dbReference type="PROSITE" id="PS51462"/>
    </source>
</evidence>
<dbReference type="GO" id="GO:0010945">
    <property type="term" value="F:coenzyme A diphosphatase activity"/>
    <property type="evidence" value="ECO:0007669"/>
    <property type="project" value="InterPro"/>
</dbReference>
<evidence type="ECO:0000256" key="5">
    <source>
        <dbReference type="ARBA" id="ARBA00022842"/>
    </source>
</evidence>
<keyword evidence="6" id="KW-0464">Manganese</keyword>
<dbReference type="GO" id="GO:0046872">
    <property type="term" value="F:metal ion binding"/>
    <property type="evidence" value="ECO:0007669"/>
    <property type="project" value="UniProtKB-KW"/>
</dbReference>
<dbReference type="PANTHER" id="PTHR12992:SF11">
    <property type="entry name" value="MITOCHONDRIAL COENZYME A DIPHOSPHATASE NUDT8"/>
    <property type="match status" value="1"/>
</dbReference>
<dbReference type="SUPFAM" id="SSF55811">
    <property type="entry name" value="Nudix"/>
    <property type="match status" value="1"/>
</dbReference>
<dbReference type="Pfam" id="PF00293">
    <property type="entry name" value="NUDIX"/>
    <property type="match status" value="1"/>
</dbReference>
<dbReference type="Proteomes" id="UP000069906">
    <property type="component" value="Chromosome"/>
</dbReference>
<protein>
    <submittedName>
        <fullName evidence="8">Mut/nudix family protein</fullName>
    </submittedName>
</protein>
<dbReference type="HOGENOM" id="CLU_040940_5_2_2"/>
<dbReference type="PANTHER" id="PTHR12992">
    <property type="entry name" value="NUDIX HYDROLASE"/>
    <property type="match status" value="1"/>
</dbReference>
<keyword evidence="5" id="KW-0460">Magnesium</keyword>
<dbReference type="InterPro" id="IPR015797">
    <property type="entry name" value="NUDIX_hydrolase-like_dom_sf"/>
</dbReference>
<dbReference type="PROSITE" id="PS51462">
    <property type="entry name" value="NUDIX"/>
    <property type="match status" value="1"/>
</dbReference>